<dbReference type="Proteomes" id="UP001302222">
    <property type="component" value="Unassembled WGS sequence"/>
</dbReference>
<dbReference type="Pfam" id="PF13289">
    <property type="entry name" value="SIR2_2"/>
    <property type="match status" value="1"/>
</dbReference>
<dbReference type="Pfam" id="PF00931">
    <property type="entry name" value="NB-ARC"/>
    <property type="match status" value="1"/>
</dbReference>
<dbReference type="InterPro" id="IPR002182">
    <property type="entry name" value="NB-ARC"/>
</dbReference>
<reference evidence="2 3" key="1">
    <citation type="submission" date="2023-12" db="EMBL/GenBank/DDBJ databases">
        <title>Novel species of the genus Arcicella isolated from rivers.</title>
        <authorList>
            <person name="Lu H."/>
        </authorList>
    </citation>
    <scope>NUCLEOTIDE SEQUENCE [LARGE SCALE GENOMIC DNA]</scope>
    <source>
        <strain evidence="2 3">DC25W</strain>
    </source>
</reference>
<dbReference type="Gene3D" id="1.25.40.10">
    <property type="entry name" value="Tetratricopeptide repeat domain"/>
    <property type="match status" value="1"/>
</dbReference>
<dbReference type="SUPFAM" id="SSF52467">
    <property type="entry name" value="DHS-like NAD/FAD-binding domain"/>
    <property type="match status" value="1"/>
</dbReference>
<comment type="caution">
    <text evidence="2">The sequence shown here is derived from an EMBL/GenBank/DDBJ whole genome shotgun (WGS) entry which is preliminary data.</text>
</comment>
<name>A0ABU5SJU0_9BACT</name>
<proteinExistence type="predicted"/>
<dbReference type="RefSeq" id="WP_323259070.1">
    <property type="nucleotide sequence ID" value="NZ_JAYGIM010000009.1"/>
</dbReference>
<dbReference type="PRINTS" id="PR00364">
    <property type="entry name" value="DISEASERSIST"/>
</dbReference>
<accession>A0ABU5SJU0</accession>
<dbReference type="EMBL" id="JAYGIM010000009">
    <property type="protein sequence ID" value="MEA5427557.1"/>
    <property type="molecule type" value="Genomic_DNA"/>
</dbReference>
<feature type="domain" description="NB-ARC" evidence="1">
    <location>
        <begin position="244"/>
        <end position="346"/>
    </location>
</feature>
<gene>
    <name evidence="2" type="ORF">VB798_13265</name>
</gene>
<evidence type="ECO:0000259" key="1">
    <source>
        <dbReference type="Pfam" id="PF00931"/>
    </source>
</evidence>
<dbReference type="InterPro" id="IPR027417">
    <property type="entry name" value="P-loop_NTPase"/>
</dbReference>
<dbReference type="Gene3D" id="3.40.50.300">
    <property type="entry name" value="P-loop containing nucleotide triphosphate hydrolases"/>
    <property type="match status" value="1"/>
</dbReference>
<organism evidence="2 3">
    <name type="scientific">Arcicella lustrica</name>
    <dbReference type="NCBI Taxonomy" id="2984196"/>
    <lineage>
        <taxon>Bacteria</taxon>
        <taxon>Pseudomonadati</taxon>
        <taxon>Bacteroidota</taxon>
        <taxon>Cytophagia</taxon>
        <taxon>Cytophagales</taxon>
        <taxon>Flectobacillaceae</taxon>
        <taxon>Arcicella</taxon>
    </lineage>
</organism>
<dbReference type="InterPro" id="IPR029035">
    <property type="entry name" value="DHS-like_NAD/FAD-binding_dom"/>
</dbReference>
<keyword evidence="3" id="KW-1185">Reference proteome</keyword>
<sequence length="898" mass="105135">MNKINHLKTESIEVFYQELIKYANCKPTIIHKKIGELSNRIITTNYDELLEKALPDFEKIVYTNTFKVAKLSDYDKYIYKIHGDINEPDKCILFPSEYENLYSTVEKSSIFEFKKIVSDKSILFLGFSLNDPYINYVLDYISNIYSGFNPEHFIITTQKNKSWPNKITPIIIEDYNKLDELLDKLIKIKVDQTTYFEEIESELKGNSSNSPNQIIKLSKTTDFDSPPSNKYWVGRSKELRNIGNDNFKVIFITGIGGQGKSALAAHYLRNHFDSSKFEFADWRDFKEETNRFQTKLLSIIQRLTDKFDIATFETISNHDLVDVFFEYLGDRKIIFVFDNVDSYIDLVTFKPTGSLSYFFEQILNKNHNSKFIFTCRPFIREAGINFYQISLSGILETECEKLFEFYKIPISKSEMVTLSSRAHKLTKGHPLWLNLIAGQAIRGIQTVNNFINSIENKSNFNEDNFSAILSEKILNEVWNSLNDKQKLLIRGLSETVKPENEENLRNILDSELNGNQFIKSLRVLKNLNLIETLSDGEIELHPLVKEFVLTKYHRNERAKFITLFVKFYDKFIYILKPKLNSNLTISEFQNWTLKIELQINKNDFKSALISLEEVRHAIITAGFLEEYLRVAELLYNKLNWNDAISQEYPYFHSQFITLTTIQTQIGKFDLCSTNLNKYSKIIAGKSIHYLAFCSQKCYFFWYQGLFNEAIAIAEEGVFLLEESSLTDNFSLRHNLALSLRDSKNENDIKKALDYFLQNESLDKVINRDQINFEFSSQLYGNVGKCLELIGRYDDALYCYCISFKKLLNENYDDSTLNNGYASFWIAEILFRYKKFKDGFYFLKYAEICWEKTSPPRLKLLKKTWSDCVFDKVTKDTIQNMTTWQVESYCKSFINQELI</sequence>
<evidence type="ECO:0000313" key="2">
    <source>
        <dbReference type="EMBL" id="MEA5427557.1"/>
    </source>
</evidence>
<evidence type="ECO:0000313" key="3">
    <source>
        <dbReference type="Proteomes" id="UP001302222"/>
    </source>
</evidence>
<dbReference type="InterPro" id="IPR011990">
    <property type="entry name" value="TPR-like_helical_dom_sf"/>
</dbReference>
<dbReference type="SUPFAM" id="SSF48452">
    <property type="entry name" value="TPR-like"/>
    <property type="match status" value="1"/>
</dbReference>
<dbReference type="SUPFAM" id="SSF52540">
    <property type="entry name" value="P-loop containing nucleoside triphosphate hydrolases"/>
    <property type="match status" value="1"/>
</dbReference>
<protein>
    <submittedName>
        <fullName evidence="2">SIR2 family protein</fullName>
    </submittedName>
</protein>